<evidence type="ECO:0000313" key="5">
    <source>
        <dbReference type="Proteomes" id="UP000032247"/>
    </source>
</evidence>
<evidence type="ECO:0000313" key="3">
    <source>
        <dbReference type="EMBL" id="KZD92625.1"/>
    </source>
</evidence>
<accession>A0A0C3KQY4</accession>
<dbReference type="STRING" id="483913.AN935_06475"/>
<dbReference type="EMBL" id="JAGFPW010000042">
    <property type="protein sequence ID" value="MBO3797042.1"/>
    <property type="molecule type" value="Genomic_DNA"/>
</dbReference>
<name>A0A0C3KQY4_BACIU</name>
<dbReference type="InterPro" id="IPR010359">
    <property type="entry name" value="IrrE_HExxH"/>
</dbReference>
<reference evidence="3 6" key="2">
    <citation type="submission" date="2015-09" db="EMBL/GenBank/DDBJ databases">
        <title>Spore heat resistance.</title>
        <authorList>
            <person name="Boekhorst J."/>
            <person name="Berendsen E.M."/>
            <person name="Wells-Bennik M.H."/>
            <person name="Kuipers O.P."/>
        </authorList>
    </citation>
    <scope>NUCLEOTIDE SEQUENCE [LARGE SCALE GENOMIC DNA]</scope>
    <source>
        <strain evidence="3 6">B4122</strain>
    </source>
</reference>
<dbReference type="AlphaFoldDB" id="A0A0C3KQY4"/>
<dbReference type="Proteomes" id="UP000032247">
    <property type="component" value="Unassembled WGS sequence"/>
</dbReference>
<dbReference type="Proteomes" id="UP000076442">
    <property type="component" value="Unassembled WGS sequence"/>
</dbReference>
<dbReference type="Proteomes" id="UP000665181">
    <property type="component" value="Unassembled WGS sequence"/>
</dbReference>
<feature type="domain" description="IrrE N-terminal-like" evidence="1">
    <location>
        <begin position="33"/>
        <end position="147"/>
    </location>
</feature>
<dbReference type="Gene3D" id="1.10.10.2910">
    <property type="match status" value="1"/>
</dbReference>
<evidence type="ECO:0000259" key="1">
    <source>
        <dbReference type="Pfam" id="PF06114"/>
    </source>
</evidence>
<dbReference type="EMBL" id="JXBC01000002">
    <property type="protein sequence ID" value="KIU12213.1"/>
    <property type="molecule type" value="Genomic_DNA"/>
</dbReference>
<dbReference type="PATRIC" id="fig|1423.173.peg.1095"/>
<dbReference type="Pfam" id="PF06114">
    <property type="entry name" value="Peptidase_M78"/>
    <property type="match status" value="1"/>
</dbReference>
<evidence type="ECO:0000313" key="4">
    <source>
        <dbReference type="EMBL" id="MBO3797042.1"/>
    </source>
</evidence>
<evidence type="ECO:0000313" key="6">
    <source>
        <dbReference type="Proteomes" id="UP000076442"/>
    </source>
</evidence>
<proteinExistence type="predicted"/>
<dbReference type="RefSeq" id="WP_015715727.1">
    <property type="nucleotide sequence ID" value="NZ_AP028964.1"/>
</dbReference>
<protein>
    <submittedName>
        <fullName evidence="4">ImmA/IrrE family metallo-endopeptidase</fullName>
    </submittedName>
    <submittedName>
        <fullName evidence="2">PBSX phage protein, putative peptidase</fullName>
    </submittedName>
    <submittedName>
        <fullName evidence="3">Phage-like element PBSX protein XkdA</fullName>
    </submittedName>
</protein>
<evidence type="ECO:0000313" key="2">
    <source>
        <dbReference type="EMBL" id="KIU12213.1"/>
    </source>
</evidence>
<organism evidence="2 5">
    <name type="scientific">Bacillus subtilis</name>
    <dbReference type="NCBI Taxonomy" id="1423"/>
    <lineage>
        <taxon>Bacteria</taxon>
        <taxon>Bacillati</taxon>
        <taxon>Bacillota</taxon>
        <taxon>Bacilli</taxon>
        <taxon>Bacillales</taxon>
        <taxon>Bacillaceae</taxon>
        <taxon>Bacillus</taxon>
    </lineage>
</organism>
<reference evidence="4" key="3">
    <citation type="submission" date="2021-03" db="EMBL/GenBank/DDBJ databases">
        <title>Isolation of Bacillus subtilis from fermented food sample.</title>
        <authorList>
            <person name="Lakshmanan V."/>
            <person name="Athira K."/>
            <person name="Rajagopal K."/>
        </authorList>
    </citation>
    <scope>NUCLEOTIDE SEQUENCE</scope>
    <source>
        <strain evidence="4">S1</strain>
    </source>
</reference>
<gene>
    <name evidence="3" type="ORF">B4122_1532</name>
    <name evidence="4" type="ORF">J5227_22700</name>
    <name evidence="2" type="ORF">SC09_Contig19orf00618</name>
</gene>
<comment type="caution">
    <text evidence="2">The sequence shown here is derived from an EMBL/GenBank/DDBJ whole genome shotgun (WGS) entry which is preliminary data.</text>
</comment>
<sequence length="198" mass="23607">MGDYLSHLEEYVKNLYGRLGITSPHHIDMLKIAKDLDIWVHFEDMGSMMVKYDGMYSIVLNQKKSREEQWEDFGHELCHVLKHAGNHFQMNKLFRELQEFQANQFMYHFCVPTFMLLQMELPQWRSQALATIAAVFRVTKEFADKRLDMFERRKAGIQFQKRLAYLLSHKRPHAYEEGDQQHLQVAEEKALYHIGKNI</sequence>
<dbReference type="EMBL" id="LJZV01000009">
    <property type="protein sequence ID" value="KZD92625.1"/>
    <property type="molecule type" value="Genomic_DNA"/>
</dbReference>
<reference evidence="2 5" key="1">
    <citation type="submission" date="2014-12" db="EMBL/GenBank/DDBJ databases">
        <title>Comparative genome analysis of Bacillus coagulans HM-08, Clostridium butyricum HM-68, Bacillus subtilis HM-66 and Bacillus licheniformis BL-09.</title>
        <authorList>
            <person name="Zhang H."/>
        </authorList>
    </citation>
    <scope>NUCLEOTIDE SEQUENCE [LARGE SCALE GENOMIC DNA]</scope>
    <source>
        <strain evidence="2 5">HM-66</strain>
    </source>
</reference>